<dbReference type="Proteomes" id="UP001163828">
    <property type="component" value="Unassembled WGS sequence"/>
</dbReference>
<dbReference type="EMBL" id="MU791053">
    <property type="protein sequence ID" value="KAJ3991396.1"/>
    <property type="molecule type" value="Genomic_DNA"/>
</dbReference>
<evidence type="ECO:0008006" key="4">
    <source>
        <dbReference type="Google" id="ProtNLM"/>
    </source>
</evidence>
<keyword evidence="3" id="KW-1185">Reference proteome</keyword>
<feature type="region of interest" description="Disordered" evidence="1">
    <location>
        <begin position="1"/>
        <end position="26"/>
    </location>
</feature>
<evidence type="ECO:0000313" key="3">
    <source>
        <dbReference type="Proteomes" id="UP001163828"/>
    </source>
</evidence>
<comment type="caution">
    <text evidence="2">The sequence shown here is derived from an EMBL/GenBank/DDBJ whole genome shotgun (WGS) entry which is preliminary data.</text>
</comment>
<gene>
    <name evidence="2" type="ORF">F5050DRAFT_1898595</name>
</gene>
<proteinExistence type="predicted"/>
<sequence>MSVHSGDHGSPPVSQQELKETMRPELNGQTWELDFKRLAQALSPKTRKPSALAGEPEQFDILENYDLAIDKLQFQIDKAYTSFARKKPEKLLVKKERPEREHYRSFIDFPNKGIGSSLAQLPKDHKALYQDLKFYPDGAGVLGFEAEELDNLFWSPPDEGGEQIAIPVELKNNWSKMVLQAATYARCMFRASPLRQFVLVIGYNVDRGVIKIRKE</sequence>
<evidence type="ECO:0000256" key="1">
    <source>
        <dbReference type="SAM" id="MobiDB-lite"/>
    </source>
</evidence>
<organism evidence="2 3">
    <name type="scientific">Lentinula boryana</name>
    <dbReference type="NCBI Taxonomy" id="40481"/>
    <lineage>
        <taxon>Eukaryota</taxon>
        <taxon>Fungi</taxon>
        <taxon>Dikarya</taxon>
        <taxon>Basidiomycota</taxon>
        <taxon>Agaricomycotina</taxon>
        <taxon>Agaricomycetes</taxon>
        <taxon>Agaricomycetidae</taxon>
        <taxon>Agaricales</taxon>
        <taxon>Marasmiineae</taxon>
        <taxon>Omphalotaceae</taxon>
        <taxon>Lentinula</taxon>
    </lineage>
</organism>
<name>A0ABQ8Q121_9AGAR</name>
<reference evidence="2" key="1">
    <citation type="submission" date="2022-08" db="EMBL/GenBank/DDBJ databases">
        <authorList>
            <consortium name="DOE Joint Genome Institute"/>
            <person name="Min B."/>
            <person name="Riley R."/>
            <person name="Sierra-Patev S."/>
            <person name="Naranjo-Ortiz M."/>
            <person name="Looney B."/>
            <person name="Konkel Z."/>
            <person name="Slot J.C."/>
            <person name="Sakamoto Y."/>
            <person name="Steenwyk J.L."/>
            <person name="Rokas A."/>
            <person name="Carro J."/>
            <person name="Camarero S."/>
            <person name="Ferreira P."/>
            <person name="Molpeceres G."/>
            <person name="Ruiz-Duenas F.J."/>
            <person name="Serrano A."/>
            <person name="Henrissat B."/>
            <person name="Drula E."/>
            <person name="Hughes K.W."/>
            <person name="Mata J.L."/>
            <person name="Ishikawa N.K."/>
            <person name="Vargas-Isla R."/>
            <person name="Ushijima S."/>
            <person name="Smith C.A."/>
            <person name="Ahrendt S."/>
            <person name="Andreopoulos W."/>
            <person name="He G."/>
            <person name="Labutti K."/>
            <person name="Lipzen A."/>
            <person name="Ng V."/>
            <person name="Sandor L."/>
            <person name="Barry K."/>
            <person name="Martinez A.T."/>
            <person name="Xiao Y."/>
            <person name="Gibbons J.G."/>
            <person name="Terashima K."/>
            <person name="Hibbett D.S."/>
            <person name="Grigoriev I.V."/>
        </authorList>
    </citation>
    <scope>NUCLEOTIDE SEQUENCE</scope>
    <source>
        <strain evidence="2">TFB10827</strain>
    </source>
</reference>
<protein>
    <recommendedName>
        <fullName evidence="4">Fungal-type protein kinase domain-containing protein</fullName>
    </recommendedName>
</protein>
<evidence type="ECO:0000313" key="2">
    <source>
        <dbReference type="EMBL" id="KAJ3991396.1"/>
    </source>
</evidence>
<accession>A0ABQ8Q121</accession>